<accession>A0A243S129</accession>
<dbReference type="Proteomes" id="UP000195105">
    <property type="component" value="Unassembled WGS sequence"/>
</dbReference>
<name>A0A243S129_9ACTN</name>
<organism evidence="1 2">
    <name type="scientific">Streptomyces swartbergensis</name>
    <dbReference type="NCBI Taxonomy" id="487165"/>
    <lineage>
        <taxon>Bacteria</taxon>
        <taxon>Bacillati</taxon>
        <taxon>Actinomycetota</taxon>
        <taxon>Actinomycetes</taxon>
        <taxon>Kitasatosporales</taxon>
        <taxon>Streptomycetaceae</taxon>
        <taxon>Streptomyces</taxon>
    </lineage>
</organism>
<dbReference type="AlphaFoldDB" id="A0A243S129"/>
<comment type="caution">
    <text evidence="1">The sequence shown here is derived from an EMBL/GenBank/DDBJ whole genome shotgun (WGS) entry which is preliminary data.</text>
</comment>
<protein>
    <submittedName>
        <fullName evidence="1">Uncharacterized protein</fullName>
    </submittedName>
</protein>
<proteinExistence type="predicted"/>
<evidence type="ECO:0000313" key="1">
    <source>
        <dbReference type="EMBL" id="OUD00537.1"/>
    </source>
</evidence>
<evidence type="ECO:0000313" key="2">
    <source>
        <dbReference type="Proteomes" id="UP000195105"/>
    </source>
</evidence>
<gene>
    <name evidence="1" type="ORF">CA983_24965</name>
</gene>
<dbReference type="EMBL" id="NGFN01000171">
    <property type="protein sequence ID" value="OUD00537.1"/>
    <property type="molecule type" value="Genomic_DNA"/>
</dbReference>
<sequence length="119" mass="13062">PAAPAGAYEAASPAATSTYTSPNASAGHVAPGETYACGVGNLCDLVWDPTVNKWELFRMFYCNRYYVYYWNGGGYFWNNQTSGTVARFYDQNGNTLRTDTAPTGQTSINWGPVYSIRNC</sequence>
<keyword evidence="2" id="KW-1185">Reference proteome</keyword>
<dbReference type="RefSeq" id="WP_086603128.1">
    <property type="nucleotide sequence ID" value="NZ_NGFN01000171.1"/>
</dbReference>
<feature type="non-terminal residue" evidence="1">
    <location>
        <position position="1"/>
    </location>
</feature>
<reference evidence="1 2" key="1">
    <citation type="submission" date="2017-05" db="EMBL/GenBank/DDBJ databases">
        <title>Biotechnological potential of actinobacteria isolated from South African environments.</title>
        <authorList>
            <person name="Le Roes-Hill M."/>
            <person name="Prins A."/>
            <person name="Durrell K.A."/>
        </authorList>
    </citation>
    <scope>NUCLEOTIDE SEQUENCE [LARGE SCALE GENOMIC DNA]</scope>
    <source>
        <strain evidence="1 2">HMC13</strain>
    </source>
</reference>